<dbReference type="KEGG" id="och:CES85_5274"/>
<protein>
    <submittedName>
        <fullName evidence="1">Uncharacterized protein</fullName>
    </submittedName>
</protein>
<dbReference type="Proteomes" id="UP000215256">
    <property type="component" value="Chromosome 2"/>
</dbReference>
<reference evidence="1 2" key="1">
    <citation type="submission" date="2017-07" db="EMBL/GenBank/DDBJ databases">
        <title>Phylogenetic study on the rhizospheric bacterium Ochrobactrum sp. A44.</title>
        <authorList>
            <person name="Krzyzanowska D.M."/>
            <person name="Ossowicki A."/>
            <person name="Rajewska M."/>
            <person name="Maciag T."/>
            <person name="Kaczynski Z."/>
            <person name="Czerwicka M."/>
            <person name="Jafra S."/>
        </authorList>
    </citation>
    <scope>NUCLEOTIDE SEQUENCE [LARGE SCALE GENOMIC DNA]</scope>
    <source>
        <strain evidence="1 2">A44</strain>
    </source>
</reference>
<proteinExistence type="predicted"/>
<dbReference type="AlphaFoldDB" id="A0A248UD63"/>
<gene>
    <name evidence="1" type="ORF">CES85_5274</name>
</gene>
<evidence type="ECO:0000313" key="1">
    <source>
        <dbReference type="EMBL" id="ASV84480.1"/>
    </source>
</evidence>
<sequence length="58" mass="6388">MLAAWRGAAAGVIFGYARWRAPDDAAQSVERNLTKARREQGGCVANFFTSDELSHETM</sequence>
<name>A0A248UD63_9HYPH</name>
<evidence type="ECO:0000313" key="2">
    <source>
        <dbReference type="Proteomes" id="UP000215256"/>
    </source>
</evidence>
<dbReference type="EMBL" id="CP022603">
    <property type="protein sequence ID" value="ASV84480.1"/>
    <property type="molecule type" value="Genomic_DNA"/>
</dbReference>
<organism evidence="1 2">
    <name type="scientific">Ochrobactrum quorumnocens</name>
    <dbReference type="NCBI Taxonomy" id="271865"/>
    <lineage>
        <taxon>Bacteria</taxon>
        <taxon>Pseudomonadati</taxon>
        <taxon>Pseudomonadota</taxon>
        <taxon>Alphaproteobacteria</taxon>
        <taxon>Hyphomicrobiales</taxon>
        <taxon>Brucellaceae</taxon>
        <taxon>Brucella/Ochrobactrum group</taxon>
        <taxon>Ochrobactrum</taxon>
    </lineage>
</organism>
<accession>A0A248UD63</accession>